<comment type="caution">
    <text evidence="2">The sequence shown here is derived from an EMBL/GenBank/DDBJ whole genome shotgun (WGS) entry which is preliminary data.</text>
</comment>
<feature type="region of interest" description="Disordered" evidence="1">
    <location>
        <begin position="1"/>
        <end position="99"/>
    </location>
</feature>
<gene>
    <name evidence="2" type="ORF">P5673_027253</name>
</gene>
<accession>A0AAD9UW64</accession>
<name>A0AAD9UW64_ACRCE</name>
<evidence type="ECO:0000256" key="1">
    <source>
        <dbReference type="SAM" id="MobiDB-lite"/>
    </source>
</evidence>
<dbReference type="AlphaFoldDB" id="A0AAD9UW64"/>
<dbReference type="PANTHER" id="PTHR13464">
    <property type="entry name" value="TRANSCRIPTIONAL REGULATOR PROTEIN HCNGP"/>
    <property type="match status" value="1"/>
</dbReference>
<protein>
    <submittedName>
        <fullName evidence="2">SAP30-binding protein</fullName>
    </submittedName>
</protein>
<dbReference type="PANTHER" id="PTHR13464:SF0">
    <property type="entry name" value="SAP30-BINDING PROTEIN"/>
    <property type="match status" value="1"/>
</dbReference>
<dbReference type="EMBL" id="JARQWQ010000093">
    <property type="protein sequence ID" value="KAK2551825.1"/>
    <property type="molecule type" value="Genomic_DNA"/>
</dbReference>
<feature type="compositionally biased region" description="Basic and acidic residues" evidence="1">
    <location>
        <begin position="57"/>
        <end position="98"/>
    </location>
</feature>
<dbReference type="Pfam" id="PF07818">
    <property type="entry name" value="HCNGP"/>
    <property type="match status" value="1"/>
</dbReference>
<evidence type="ECO:0000313" key="3">
    <source>
        <dbReference type="Proteomes" id="UP001249851"/>
    </source>
</evidence>
<reference evidence="2" key="1">
    <citation type="journal article" date="2023" name="G3 (Bethesda)">
        <title>Whole genome assembly and annotation of the endangered Caribbean coral Acropora cervicornis.</title>
        <authorList>
            <person name="Selwyn J.D."/>
            <person name="Vollmer S.V."/>
        </authorList>
    </citation>
    <scope>NUCLEOTIDE SEQUENCE</scope>
    <source>
        <strain evidence="2">K2</strain>
    </source>
</reference>
<organism evidence="2 3">
    <name type="scientific">Acropora cervicornis</name>
    <name type="common">Staghorn coral</name>
    <dbReference type="NCBI Taxonomy" id="6130"/>
    <lineage>
        <taxon>Eukaryota</taxon>
        <taxon>Metazoa</taxon>
        <taxon>Cnidaria</taxon>
        <taxon>Anthozoa</taxon>
        <taxon>Hexacorallia</taxon>
        <taxon>Scleractinia</taxon>
        <taxon>Astrocoeniina</taxon>
        <taxon>Acroporidae</taxon>
        <taxon>Acropora</taxon>
    </lineage>
</organism>
<evidence type="ECO:0000313" key="2">
    <source>
        <dbReference type="EMBL" id="KAK2551825.1"/>
    </source>
</evidence>
<sequence>MDHTRVGSLYSLADYGLGESDIEDSDDESRNNEGNPVIYIPESSAIHATQARIKTTPSEKEGIAEETSDGKLSARGDEEHTLTDSADHPESEKTEESSVVKISSIPAIKMPQLPPEPVGRCSNTLQEEIRKLLEKKHEENIDLNTNIQNRKDFRNPSIYKKLVSYLNLDETGSNYPKVEFVSGTKKANSGKNRW</sequence>
<dbReference type="GO" id="GO:0005634">
    <property type="term" value="C:nucleus"/>
    <property type="evidence" value="ECO:0007669"/>
    <property type="project" value="TreeGrafter"/>
</dbReference>
<dbReference type="InterPro" id="IPR012479">
    <property type="entry name" value="SAP30BP"/>
</dbReference>
<dbReference type="GO" id="GO:0006355">
    <property type="term" value="P:regulation of DNA-templated transcription"/>
    <property type="evidence" value="ECO:0007669"/>
    <property type="project" value="InterPro"/>
</dbReference>
<reference evidence="2" key="2">
    <citation type="journal article" date="2023" name="Science">
        <title>Genomic signatures of disease resistance in endangered staghorn corals.</title>
        <authorList>
            <person name="Vollmer S.V."/>
            <person name="Selwyn J.D."/>
            <person name="Despard B.A."/>
            <person name="Roesel C.L."/>
        </authorList>
    </citation>
    <scope>NUCLEOTIDE SEQUENCE</scope>
    <source>
        <strain evidence="2">K2</strain>
    </source>
</reference>
<dbReference type="Proteomes" id="UP001249851">
    <property type="component" value="Unassembled WGS sequence"/>
</dbReference>
<proteinExistence type="predicted"/>
<keyword evidence="3" id="KW-1185">Reference proteome</keyword>